<comment type="subcellular location">
    <subcellularLocation>
        <location evidence="1">Membrane</location>
        <topology evidence="1">Multi-pass membrane protein</topology>
    </subcellularLocation>
</comment>
<evidence type="ECO:0000256" key="3">
    <source>
        <dbReference type="ARBA" id="ARBA00022989"/>
    </source>
</evidence>
<feature type="transmembrane region" description="Helical" evidence="5">
    <location>
        <begin position="186"/>
        <end position="206"/>
    </location>
</feature>
<evidence type="ECO:0000256" key="1">
    <source>
        <dbReference type="ARBA" id="ARBA00004141"/>
    </source>
</evidence>
<dbReference type="PROSITE" id="PS50262">
    <property type="entry name" value="G_PROTEIN_RECEP_F1_2"/>
    <property type="match status" value="1"/>
</dbReference>
<dbReference type="RefSeq" id="XP_006679760.1">
    <property type="nucleotide sequence ID" value="XM_006679697.1"/>
</dbReference>
<evidence type="ECO:0000313" key="7">
    <source>
        <dbReference type="EMBL" id="EGF80041.1"/>
    </source>
</evidence>
<feature type="transmembrane region" description="Helical" evidence="5">
    <location>
        <begin position="238"/>
        <end position="254"/>
    </location>
</feature>
<dbReference type="SUPFAM" id="SSF81321">
    <property type="entry name" value="Family A G protein-coupled receptor-like"/>
    <property type="match status" value="1"/>
</dbReference>
<feature type="transmembrane region" description="Helical" evidence="5">
    <location>
        <begin position="266"/>
        <end position="289"/>
    </location>
</feature>
<evidence type="ECO:0000256" key="4">
    <source>
        <dbReference type="ARBA" id="ARBA00023136"/>
    </source>
</evidence>
<dbReference type="PANTHER" id="PTHR23112">
    <property type="entry name" value="G PROTEIN-COUPLED RECEPTOR 157-RELATED"/>
    <property type="match status" value="1"/>
</dbReference>
<feature type="transmembrane region" description="Helical" evidence="5">
    <location>
        <begin position="21"/>
        <end position="42"/>
    </location>
</feature>
<sequence>MLYNSTVTTSFGDHDRLVLQIFTQISAVIGLLGVFGISYMLIKSSKSFSNPTGRLVTALAVADFIDAASKLVGQAGPNAGIDSAICQIQAAMIQEGTLASIFISLSMTLNAVYIVFFSGSVSVLHKHAWVMIALCFCIPLPLSILPIFYKVDTPSHDINLPPVPTRLYQDAQQWCWIPSELSDYQIYFFYAELFFIFSFNSIAYVLTWIKLRQSQQHVTAKARYTAAQMATQLMARRMLLYTIGFVIAWTPSAINRLTTAFTKQPVFALALLQSIVSPMRGFINFLVFLQTQKQNVAAITQAKQKMLKPSNASTATPQRPASPTFDIIALNHAHSFDRTSGSHNMNISLPDLGGGDMFQSNENHDVPVNISPSFHDMARRSMEFNRCPMVLRFGPTHTPADNLMGIFNTPVMSQSSVDSEIIPLRSPLESHFASPCSPMLSMNLHLTSNI</sequence>
<evidence type="ECO:0000313" key="8">
    <source>
        <dbReference type="Proteomes" id="UP000007241"/>
    </source>
</evidence>
<feature type="transmembrane region" description="Helical" evidence="5">
    <location>
        <begin position="98"/>
        <end position="116"/>
    </location>
</feature>
<dbReference type="STRING" id="684364.F4P581"/>
<evidence type="ECO:0000256" key="2">
    <source>
        <dbReference type="ARBA" id="ARBA00022692"/>
    </source>
</evidence>
<proteinExistence type="predicted"/>
<accession>F4P581</accession>
<feature type="domain" description="G-protein coupled receptors family 1 profile" evidence="6">
    <location>
        <begin position="33"/>
        <end position="288"/>
    </location>
</feature>
<keyword evidence="3 5" id="KW-1133">Transmembrane helix</keyword>
<dbReference type="GO" id="GO:0005886">
    <property type="term" value="C:plasma membrane"/>
    <property type="evidence" value="ECO:0000318"/>
    <property type="project" value="GO_Central"/>
</dbReference>
<dbReference type="OMA" id="CAMYLAV"/>
<dbReference type="Pfam" id="PF00001">
    <property type="entry name" value="7tm_1"/>
    <property type="match status" value="1"/>
</dbReference>
<gene>
    <name evidence="7" type="ORF">BATDEDRAFT_89238</name>
</gene>
<dbReference type="HOGENOM" id="CLU_608306_0_0_1"/>
<dbReference type="GeneID" id="18243414"/>
<evidence type="ECO:0000256" key="5">
    <source>
        <dbReference type="SAM" id="Phobius"/>
    </source>
</evidence>
<reference evidence="7 8" key="1">
    <citation type="submission" date="2009-12" db="EMBL/GenBank/DDBJ databases">
        <title>The draft genome of Batrachochytrium dendrobatidis.</title>
        <authorList>
            <consortium name="US DOE Joint Genome Institute (JGI-PGF)"/>
            <person name="Kuo A."/>
            <person name="Salamov A."/>
            <person name="Schmutz J."/>
            <person name="Lucas S."/>
            <person name="Pitluck S."/>
            <person name="Rosenblum E."/>
            <person name="Stajich J."/>
            <person name="Eisen M."/>
            <person name="Grigoriev I.V."/>
        </authorList>
    </citation>
    <scope>NUCLEOTIDE SEQUENCE [LARGE SCALE GENOMIC DNA]</scope>
    <source>
        <strain evidence="8">JAM81 / FGSC 10211</strain>
    </source>
</reference>
<keyword evidence="8" id="KW-1185">Reference proteome</keyword>
<dbReference type="OrthoDB" id="2122879at2759"/>
<keyword evidence="4 5" id="KW-0472">Membrane</keyword>
<keyword evidence="2 5" id="KW-0812">Transmembrane</keyword>
<dbReference type="InterPro" id="IPR000276">
    <property type="entry name" value="GPCR_Rhodpsn"/>
</dbReference>
<dbReference type="Gene3D" id="1.20.1070.10">
    <property type="entry name" value="Rhodopsin 7-helix transmembrane proteins"/>
    <property type="match status" value="1"/>
</dbReference>
<protein>
    <recommendedName>
        <fullName evidence="6">G-protein coupled receptors family 1 profile domain-containing protein</fullName>
    </recommendedName>
</protein>
<dbReference type="Proteomes" id="UP000007241">
    <property type="component" value="Unassembled WGS sequence"/>
</dbReference>
<feature type="transmembrane region" description="Helical" evidence="5">
    <location>
        <begin position="128"/>
        <end position="149"/>
    </location>
</feature>
<dbReference type="PANTHER" id="PTHR23112:SF0">
    <property type="entry name" value="TRANSMEMBRANE PROTEIN 116"/>
    <property type="match status" value="1"/>
</dbReference>
<dbReference type="InParanoid" id="F4P581"/>
<dbReference type="AlphaFoldDB" id="F4P581"/>
<dbReference type="GO" id="GO:0007189">
    <property type="term" value="P:adenylate cyclase-activating G protein-coupled receptor signaling pathway"/>
    <property type="evidence" value="ECO:0000318"/>
    <property type="project" value="GO_Central"/>
</dbReference>
<dbReference type="EMBL" id="GL882885">
    <property type="protein sequence ID" value="EGF80041.1"/>
    <property type="molecule type" value="Genomic_DNA"/>
</dbReference>
<dbReference type="InterPro" id="IPR017452">
    <property type="entry name" value="GPCR_Rhodpsn_7TM"/>
</dbReference>
<name>F4P581_BATDJ</name>
<dbReference type="GO" id="GO:0004930">
    <property type="term" value="F:G protein-coupled receptor activity"/>
    <property type="evidence" value="ECO:0000318"/>
    <property type="project" value="GO_Central"/>
</dbReference>
<organism evidence="7 8">
    <name type="scientific">Batrachochytrium dendrobatidis (strain JAM81 / FGSC 10211)</name>
    <name type="common">Frog chytrid fungus</name>
    <dbReference type="NCBI Taxonomy" id="684364"/>
    <lineage>
        <taxon>Eukaryota</taxon>
        <taxon>Fungi</taxon>
        <taxon>Fungi incertae sedis</taxon>
        <taxon>Chytridiomycota</taxon>
        <taxon>Chytridiomycota incertae sedis</taxon>
        <taxon>Chytridiomycetes</taxon>
        <taxon>Rhizophydiales</taxon>
        <taxon>Rhizophydiales incertae sedis</taxon>
        <taxon>Batrachochytrium</taxon>
    </lineage>
</organism>
<evidence type="ECO:0000259" key="6">
    <source>
        <dbReference type="PROSITE" id="PS50262"/>
    </source>
</evidence>